<comment type="subcellular location">
    <subcellularLocation>
        <location evidence="1">Membrane</location>
        <topology evidence="1">Multi-pass membrane protein</topology>
    </subcellularLocation>
</comment>
<evidence type="ECO:0000256" key="4">
    <source>
        <dbReference type="ARBA" id="ARBA00023136"/>
    </source>
</evidence>
<evidence type="ECO:0000256" key="1">
    <source>
        <dbReference type="ARBA" id="ARBA00004141"/>
    </source>
</evidence>
<dbReference type="Gene3D" id="3.40.1710.10">
    <property type="entry name" value="abc type-2 transporter like domain"/>
    <property type="match status" value="1"/>
</dbReference>
<dbReference type="Proteomes" id="UP001596113">
    <property type="component" value="Unassembled WGS sequence"/>
</dbReference>
<evidence type="ECO:0000256" key="2">
    <source>
        <dbReference type="ARBA" id="ARBA00022692"/>
    </source>
</evidence>
<dbReference type="InterPro" id="IPR017501">
    <property type="entry name" value="Phage_infect_YhgE_C"/>
</dbReference>
<feature type="transmembrane region" description="Helical" evidence="5">
    <location>
        <begin position="528"/>
        <end position="553"/>
    </location>
</feature>
<dbReference type="NCBIfam" id="TIGR03062">
    <property type="entry name" value="pip_yhgE_Cterm"/>
    <property type="match status" value="1"/>
</dbReference>
<dbReference type="InterPro" id="IPR017500">
    <property type="entry name" value="Phage_infect_YhgE_N"/>
</dbReference>
<keyword evidence="4 5" id="KW-0472">Membrane</keyword>
<feature type="domain" description="ABC-2 type transporter transmembrane" evidence="6">
    <location>
        <begin position="25"/>
        <end position="160"/>
    </location>
</feature>
<feature type="transmembrane region" description="Helical" evidence="5">
    <location>
        <begin position="633"/>
        <end position="655"/>
    </location>
</feature>
<sequence>MAFWSIFRKSFANFMSKPMFIVSLVAVSFIPILYSGFLIKGTWDPYGQLNELPVAIVNLDRGAVSEGEAKNIGNDFVNELKKNESFDWHFVNEEEARQGMLGNRYYAQITIPADFSEKAVSLAGDKPRQAELVFESNSYYNFVAGQISENATKELKEKLSHSLTEAYSRGIFGKLETLASGIRDASEGARKLRDGALDLNNGASKLNGGLATLSEGANKLNGGAGSLVSGAKKLADGAKEASKGATDLTSGARKLADAGGKLVAGAKKAEQGSSTLAAGMKSSKQGADELTAGLTATVDGSKSLRDGLAQSADGSDGVAAGSVKVAEGLKKAMAANDALASDPQLKELLAASEATADAAKKVAAANKSLLAGSKSLVSGQQKLLDGSRVLSAGQSKLLQGATDLQAGQRQLSDGLSQVNTGLNVLADGGSRLSSGTNALSSGANSLLSGAEQAAKAIGSVDSGAATLHAGAGTLANGASSLSSGAGELATKLGEAADATSKIRADDELIRLLAQPVAIRPNEERKVTVYGAGIAPYFISMALFAGALVFTTIVSARRTLSDDVKGVPVFLTKLILFGGVSLAQSLIVVTILVFALGLETQSIPLFYLYTVIVGLTFMFIIQAFVTWLDLPGRFVVLLLMIFQLASSAGTFPLELLPGWAKAMNPWLPMTYSIRGFRDVISSGDYDDMWKQVTRLALYMIAFLILTLVYFLIPRKDKEEEQLLPVNV</sequence>
<reference evidence="8" key="1">
    <citation type="journal article" date="2019" name="Int. J. Syst. Evol. Microbiol.">
        <title>The Global Catalogue of Microorganisms (GCM) 10K type strain sequencing project: providing services to taxonomists for standard genome sequencing and annotation.</title>
        <authorList>
            <consortium name="The Broad Institute Genomics Platform"/>
            <consortium name="The Broad Institute Genome Sequencing Center for Infectious Disease"/>
            <person name="Wu L."/>
            <person name="Ma J."/>
        </authorList>
    </citation>
    <scope>NUCLEOTIDE SEQUENCE [LARGE SCALE GENOMIC DNA]</scope>
    <source>
        <strain evidence="8">CGMCC 1.18575</strain>
    </source>
</reference>
<proteinExistence type="predicted"/>
<dbReference type="InterPro" id="IPR051328">
    <property type="entry name" value="T7SS_ABC-Transporter"/>
</dbReference>
<evidence type="ECO:0000313" key="7">
    <source>
        <dbReference type="EMBL" id="MFC5405961.1"/>
    </source>
</evidence>
<dbReference type="RefSeq" id="WP_378137715.1">
    <property type="nucleotide sequence ID" value="NZ_JBHSMI010000052.1"/>
</dbReference>
<evidence type="ECO:0000256" key="3">
    <source>
        <dbReference type="ARBA" id="ARBA00022989"/>
    </source>
</evidence>
<feature type="transmembrane region" description="Helical" evidence="5">
    <location>
        <begin position="573"/>
        <end position="597"/>
    </location>
</feature>
<feature type="transmembrane region" description="Helical" evidence="5">
    <location>
        <begin position="694"/>
        <end position="711"/>
    </location>
</feature>
<dbReference type="NCBIfam" id="TIGR03061">
    <property type="entry name" value="pip_yhgE_Nterm"/>
    <property type="match status" value="1"/>
</dbReference>
<gene>
    <name evidence="7" type="ORF">ACFPOF_24735</name>
</gene>
<dbReference type="InterPro" id="IPR023908">
    <property type="entry name" value="xxxLxxG_rpt"/>
</dbReference>
<evidence type="ECO:0000256" key="5">
    <source>
        <dbReference type="SAM" id="Phobius"/>
    </source>
</evidence>
<keyword evidence="3 5" id="KW-1133">Transmembrane helix</keyword>
<dbReference type="InterPro" id="IPR013525">
    <property type="entry name" value="ABC2_TM"/>
</dbReference>
<dbReference type="NCBIfam" id="TIGR03057">
    <property type="entry name" value="xxxLxxG_by_4"/>
    <property type="match status" value="4"/>
</dbReference>
<protein>
    <submittedName>
        <fullName evidence="7">YhgE/Pip family protein</fullName>
    </submittedName>
</protein>
<keyword evidence="8" id="KW-1185">Reference proteome</keyword>
<name>A0ABW0I0L1_9BACL</name>
<evidence type="ECO:0000313" key="8">
    <source>
        <dbReference type="Proteomes" id="UP001596113"/>
    </source>
</evidence>
<keyword evidence="2 5" id="KW-0812">Transmembrane</keyword>
<feature type="transmembrane region" description="Helical" evidence="5">
    <location>
        <begin position="20"/>
        <end position="39"/>
    </location>
</feature>
<dbReference type="EMBL" id="JBHSMI010000052">
    <property type="protein sequence ID" value="MFC5405961.1"/>
    <property type="molecule type" value="Genomic_DNA"/>
</dbReference>
<accession>A0ABW0I0L1</accession>
<evidence type="ECO:0000259" key="6">
    <source>
        <dbReference type="Pfam" id="PF12698"/>
    </source>
</evidence>
<feature type="transmembrane region" description="Helical" evidence="5">
    <location>
        <begin position="604"/>
        <end position="627"/>
    </location>
</feature>
<feature type="domain" description="ABC-2 type transporter transmembrane" evidence="6">
    <location>
        <begin position="503"/>
        <end position="706"/>
    </location>
</feature>
<organism evidence="7 8">
    <name type="scientific">Cohnella soli</name>
    <dbReference type="NCBI Taxonomy" id="425005"/>
    <lineage>
        <taxon>Bacteria</taxon>
        <taxon>Bacillati</taxon>
        <taxon>Bacillota</taxon>
        <taxon>Bacilli</taxon>
        <taxon>Bacillales</taxon>
        <taxon>Paenibacillaceae</taxon>
        <taxon>Cohnella</taxon>
    </lineage>
</organism>
<dbReference type="Gene3D" id="1.10.287.950">
    <property type="entry name" value="Methyl-accepting chemotaxis protein"/>
    <property type="match status" value="1"/>
</dbReference>
<dbReference type="Pfam" id="PF12698">
    <property type="entry name" value="ABC2_membrane_3"/>
    <property type="match status" value="2"/>
</dbReference>
<comment type="caution">
    <text evidence="7">The sequence shown here is derived from an EMBL/GenBank/DDBJ whole genome shotgun (WGS) entry which is preliminary data.</text>
</comment>
<dbReference type="PANTHER" id="PTHR43077:SF5">
    <property type="entry name" value="PHAGE INFECTION PROTEIN"/>
    <property type="match status" value="1"/>
</dbReference>
<dbReference type="PANTHER" id="PTHR43077">
    <property type="entry name" value="TRANSPORT PERMEASE YVFS-RELATED"/>
    <property type="match status" value="1"/>
</dbReference>